<dbReference type="PROSITE" id="PS00105">
    <property type="entry name" value="AA_TRANSFER_CLASS_1"/>
    <property type="match status" value="1"/>
</dbReference>
<feature type="domain" description="Aminotransferase class I/classII large" evidence="5">
    <location>
        <begin position="35"/>
        <end position="386"/>
    </location>
</feature>
<dbReference type="SUPFAM" id="SSF53383">
    <property type="entry name" value="PLP-dependent transferases"/>
    <property type="match status" value="1"/>
</dbReference>
<name>A0A1F6EK81_9BACT</name>
<dbReference type="Pfam" id="PF00155">
    <property type="entry name" value="Aminotran_1_2"/>
    <property type="match status" value="1"/>
</dbReference>
<dbReference type="InterPro" id="IPR015424">
    <property type="entry name" value="PyrdxlP-dep_Trfase"/>
</dbReference>
<dbReference type="InterPro" id="IPR015421">
    <property type="entry name" value="PyrdxlP-dep_Trfase_major"/>
</dbReference>
<dbReference type="GO" id="GO:0008483">
    <property type="term" value="F:transaminase activity"/>
    <property type="evidence" value="ECO:0007669"/>
    <property type="project" value="UniProtKB-KW"/>
</dbReference>
<dbReference type="GO" id="GO:0030170">
    <property type="term" value="F:pyridoxal phosphate binding"/>
    <property type="evidence" value="ECO:0007669"/>
    <property type="project" value="InterPro"/>
</dbReference>
<dbReference type="InterPro" id="IPR015422">
    <property type="entry name" value="PyrdxlP-dep_Trfase_small"/>
</dbReference>
<proteinExistence type="inferred from homology"/>
<evidence type="ECO:0000259" key="5">
    <source>
        <dbReference type="Pfam" id="PF00155"/>
    </source>
</evidence>
<dbReference type="Gene3D" id="3.90.1150.10">
    <property type="entry name" value="Aspartate Aminotransferase, domain 1"/>
    <property type="match status" value="1"/>
</dbReference>
<organism evidence="6 7">
    <name type="scientific">Candidatus Kaiserbacteria bacterium RIFCSPLOWO2_01_FULL_54_20</name>
    <dbReference type="NCBI Taxonomy" id="1798513"/>
    <lineage>
        <taxon>Bacteria</taxon>
        <taxon>Candidatus Kaiseribacteriota</taxon>
    </lineage>
</organism>
<comment type="caution">
    <text evidence="6">The sequence shown here is derived from an EMBL/GenBank/DDBJ whole genome shotgun (WGS) entry which is preliminary data.</text>
</comment>
<evidence type="ECO:0000313" key="6">
    <source>
        <dbReference type="EMBL" id="OGG74051.1"/>
    </source>
</evidence>
<reference evidence="6 7" key="1">
    <citation type="journal article" date="2016" name="Nat. Commun.">
        <title>Thousands of microbial genomes shed light on interconnected biogeochemical processes in an aquifer system.</title>
        <authorList>
            <person name="Anantharaman K."/>
            <person name="Brown C.T."/>
            <person name="Hug L.A."/>
            <person name="Sharon I."/>
            <person name="Castelle C.J."/>
            <person name="Probst A.J."/>
            <person name="Thomas B.C."/>
            <person name="Singh A."/>
            <person name="Wilkins M.J."/>
            <person name="Karaoz U."/>
            <person name="Brodie E.L."/>
            <person name="Williams K.H."/>
            <person name="Hubbard S.S."/>
            <person name="Banfield J.F."/>
        </authorList>
    </citation>
    <scope>NUCLEOTIDE SEQUENCE [LARGE SCALE GENOMIC DNA]</scope>
</reference>
<dbReference type="InterPro" id="IPR050881">
    <property type="entry name" value="LL-DAP_aminotransferase"/>
</dbReference>
<gene>
    <name evidence="6" type="ORF">A3A40_03615</name>
</gene>
<evidence type="ECO:0000313" key="7">
    <source>
        <dbReference type="Proteomes" id="UP000178427"/>
    </source>
</evidence>
<evidence type="ECO:0000256" key="4">
    <source>
        <dbReference type="RuleBase" id="RU000481"/>
    </source>
</evidence>
<comment type="similarity">
    <text evidence="4">Belongs to the class-I pyridoxal-phosphate-dependent aminotransferase family.</text>
</comment>
<comment type="cofactor">
    <cofactor evidence="1 4">
        <name>pyridoxal 5'-phosphate</name>
        <dbReference type="ChEBI" id="CHEBI:597326"/>
    </cofactor>
</comment>
<dbReference type="InterPro" id="IPR004839">
    <property type="entry name" value="Aminotransferase_I/II_large"/>
</dbReference>
<dbReference type="Proteomes" id="UP000178427">
    <property type="component" value="Unassembled WGS sequence"/>
</dbReference>
<evidence type="ECO:0000256" key="3">
    <source>
        <dbReference type="ARBA" id="ARBA00022679"/>
    </source>
</evidence>
<protein>
    <recommendedName>
        <fullName evidence="4">Aminotransferase</fullName>
        <ecNumber evidence="4">2.6.1.-</ecNumber>
    </recommendedName>
</protein>
<dbReference type="STRING" id="1798513.A3A40_03615"/>
<keyword evidence="3 4" id="KW-0808">Transferase</keyword>
<dbReference type="CDD" id="cd00609">
    <property type="entry name" value="AAT_like"/>
    <property type="match status" value="1"/>
</dbReference>
<dbReference type="InterPro" id="IPR004838">
    <property type="entry name" value="NHTrfase_class1_PyrdxlP-BS"/>
</dbReference>
<sequence>MDIKPSKRLSSLPPYALAEMDKNVEALKAQGVVPIDFGVGDPTEPTPEYIAESLTPSGRAHATSGYPSYIGSKEFRAAAAGYMSRRFGVALNPDTEISSSAGSKEAIFNFPEGFIEPGDVVICPSPGYPPFKTGTIFAEGVPYFVPLLPENKFLIDYEAIPEDVARKTKIIWINYPNSPTGAVASREYYRGLVDWAHRHNIIIAADEGCYIDIYYDEPPPSILEVDREGIIAFYSLSKRNNMTGYRVGFVCGDERIISIFKRLKTNIDSGVAHVMQDAAIRGLADDTHVETMRRLYKEKRDILLPALRSIGLEEADSAATFYIWQKVPGNDMDFARKLLDPSIGIVVTPGSLISDPCEGGVNPGVGYVRIALVPPVEQVREAAKRLMRLKNSA</sequence>
<dbReference type="EMBL" id="MFMA01000012">
    <property type="protein sequence ID" value="OGG74051.1"/>
    <property type="molecule type" value="Genomic_DNA"/>
</dbReference>
<evidence type="ECO:0000256" key="1">
    <source>
        <dbReference type="ARBA" id="ARBA00001933"/>
    </source>
</evidence>
<dbReference type="Gene3D" id="3.40.640.10">
    <property type="entry name" value="Type I PLP-dependent aspartate aminotransferase-like (Major domain)"/>
    <property type="match status" value="1"/>
</dbReference>
<dbReference type="EC" id="2.6.1.-" evidence="4"/>
<keyword evidence="2 4" id="KW-0032">Aminotransferase</keyword>
<evidence type="ECO:0000256" key="2">
    <source>
        <dbReference type="ARBA" id="ARBA00022576"/>
    </source>
</evidence>
<dbReference type="PANTHER" id="PTHR42832:SF3">
    <property type="entry name" value="L-GLUTAMINE--4-(METHYLSULFANYL)-2-OXOBUTANOATE AMINOTRANSFERASE"/>
    <property type="match status" value="1"/>
</dbReference>
<dbReference type="AlphaFoldDB" id="A0A1F6EK81"/>
<accession>A0A1F6EK81</accession>
<dbReference type="PANTHER" id="PTHR42832">
    <property type="entry name" value="AMINO ACID AMINOTRANSFERASE"/>
    <property type="match status" value="1"/>
</dbReference>